<dbReference type="InterPro" id="IPR036928">
    <property type="entry name" value="AS_sf"/>
</dbReference>
<evidence type="ECO:0000313" key="2">
    <source>
        <dbReference type="Proteomes" id="UP000023152"/>
    </source>
</evidence>
<dbReference type="SUPFAM" id="SSF75304">
    <property type="entry name" value="Amidase signature (AS) enzymes"/>
    <property type="match status" value="1"/>
</dbReference>
<gene>
    <name evidence="1" type="ORF">RFI_27892</name>
</gene>
<protein>
    <submittedName>
        <fullName evidence="1">Uncharacterized protein</fullName>
    </submittedName>
</protein>
<dbReference type="Gene3D" id="3.90.1300.10">
    <property type="entry name" value="Amidase signature (AS) domain"/>
    <property type="match status" value="1"/>
</dbReference>
<name>X6M7Q6_RETFI</name>
<dbReference type="AlphaFoldDB" id="X6M7Q6"/>
<proteinExistence type="predicted"/>
<sequence length="168" mass="19666">MSGVKIRESIINGRHTCEEVIMTFIHQARESHKRLNCLLEEHYDQAWTMAIELDRTLDEKRKEGEKALAEFLKSKPLLGIPLSIKDPFIMKVKEFFFLNFKKKKKNLIYMHPFDPLKKNDFFSSSSSLPLSFSFSLLMNRTRIALEVLTFVRLIQMSASLAKQHFPQT</sequence>
<dbReference type="Proteomes" id="UP000023152">
    <property type="component" value="Unassembled WGS sequence"/>
</dbReference>
<dbReference type="OrthoDB" id="6428749at2759"/>
<dbReference type="EMBL" id="ASPP01024041">
    <property type="protein sequence ID" value="ETO09482.1"/>
    <property type="molecule type" value="Genomic_DNA"/>
</dbReference>
<dbReference type="PANTHER" id="PTHR46072">
    <property type="entry name" value="AMIDASE-RELATED-RELATED"/>
    <property type="match status" value="1"/>
</dbReference>
<keyword evidence="2" id="KW-1185">Reference proteome</keyword>
<dbReference type="PANTHER" id="PTHR46072:SF11">
    <property type="entry name" value="AMIDASE-RELATED"/>
    <property type="match status" value="1"/>
</dbReference>
<reference evidence="1 2" key="1">
    <citation type="journal article" date="2013" name="Curr. Biol.">
        <title>The Genome of the Foraminiferan Reticulomyxa filosa.</title>
        <authorList>
            <person name="Glockner G."/>
            <person name="Hulsmann N."/>
            <person name="Schleicher M."/>
            <person name="Noegel A.A."/>
            <person name="Eichinger L."/>
            <person name="Gallinger C."/>
            <person name="Pawlowski J."/>
            <person name="Sierra R."/>
            <person name="Euteneuer U."/>
            <person name="Pillet L."/>
            <person name="Moustafa A."/>
            <person name="Platzer M."/>
            <person name="Groth M."/>
            <person name="Szafranski K."/>
            <person name="Schliwa M."/>
        </authorList>
    </citation>
    <scope>NUCLEOTIDE SEQUENCE [LARGE SCALE GENOMIC DNA]</scope>
</reference>
<organism evidence="1 2">
    <name type="scientific">Reticulomyxa filosa</name>
    <dbReference type="NCBI Taxonomy" id="46433"/>
    <lineage>
        <taxon>Eukaryota</taxon>
        <taxon>Sar</taxon>
        <taxon>Rhizaria</taxon>
        <taxon>Retaria</taxon>
        <taxon>Foraminifera</taxon>
        <taxon>Monothalamids</taxon>
        <taxon>Reticulomyxidae</taxon>
        <taxon>Reticulomyxa</taxon>
    </lineage>
</organism>
<accession>X6M7Q6</accession>
<comment type="caution">
    <text evidence="1">The sequence shown here is derived from an EMBL/GenBank/DDBJ whole genome shotgun (WGS) entry which is preliminary data.</text>
</comment>
<evidence type="ECO:0000313" key="1">
    <source>
        <dbReference type="EMBL" id="ETO09482.1"/>
    </source>
</evidence>